<dbReference type="Pfam" id="PF25597">
    <property type="entry name" value="SH3_retrovirus"/>
    <property type="match status" value="1"/>
</dbReference>
<dbReference type="OrthoDB" id="1422773at2759"/>
<accession>A0A371HYJ5</accession>
<reference evidence="3" key="1">
    <citation type="submission" date="2018-05" db="EMBL/GenBank/DDBJ databases">
        <title>Draft genome of Mucuna pruriens seed.</title>
        <authorList>
            <person name="Nnadi N.E."/>
            <person name="Vos R."/>
            <person name="Hasami M.H."/>
            <person name="Devisetty U.K."/>
            <person name="Aguiy J.C."/>
        </authorList>
    </citation>
    <scope>NUCLEOTIDE SEQUENCE [LARGE SCALE GENOMIC DNA]</scope>
    <source>
        <strain evidence="3">JCA_2017</strain>
    </source>
</reference>
<feature type="compositionally biased region" description="Acidic residues" evidence="1">
    <location>
        <begin position="117"/>
        <end position="132"/>
    </location>
</feature>
<sequence length="233" mass="26738">MVLNERQVPKVFWPEAVRWCVHIQNRSPTSAVDQRTLEETWSGVKPKVDYFRIFGCVAHAHIPDQKRNKLDDKSKRCVFLGVSDESKAYKLFDPIAKKVIVSRDVVFEEDKNWEEKENSDDQEPAQNEEADSGDINQSASSSSSSEIGPSANEENDGEKEFPVEGRAARNRRKPVWMANYEEETNLSEEEESLMAMMMAENGSDPHSFEEASKSMKWREVMNMEIKAIEKNKT</sequence>
<evidence type="ECO:0000313" key="4">
    <source>
        <dbReference type="Proteomes" id="UP000257109"/>
    </source>
</evidence>
<organism evidence="3 4">
    <name type="scientific">Mucuna pruriens</name>
    <name type="common">Velvet bean</name>
    <name type="synonym">Dolichos pruriens</name>
    <dbReference type="NCBI Taxonomy" id="157652"/>
    <lineage>
        <taxon>Eukaryota</taxon>
        <taxon>Viridiplantae</taxon>
        <taxon>Streptophyta</taxon>
        <taxon>Embryophyta</taxon>
        <taxon>Tracheophyta</taxon>
        <taxon>Spermatophyta</taxon>
        <taxon>Magnoliopsida</taxon>
        <taxon>eudicotyledons</taxon>
        <taxon>Gunneridae</taxon>
        <taxon>Pentapetalae</taxon>
        <taxon>rosids</taxon>
        <taxon>fabids</taxon>
        <taxon>Fabales</taxon>
        <taxon>Fabaceae</taxon>
        <taxon>Papilionoideae</taxon>
        <taxon>50 kb inversion clade</taxon>
        <taxon>NPAAA clade</taxon>
        <taxon>indigoferoid/millettioid clade</taxon>
        <taxon>Phaseoleae</taxon>
        <taxon>Mucuna</taxon>
    </lineage>
</organism>
<dbReference type="PANTHER" id="PTHR42648:SF18">
    <property type="entry name" value="RETROTRANSPOSON, UNCLASSIFIED-LIKE PROTEIN"/>
    <property type="match status" value="1"/>
</dbReference>
<protein>
    <recommendedName>
        <fullName evidence="2">Retroviral polymerase SH3-like domain-containing protein</fullName>
    </recommendedName>
</protein>
<evidence type="ECO:0000256" key="1">
    <source>
        <dbReference type="SAM" id="MobiDB-lite"/>
    </source>
</evidence>
<comment type="caution">
    <text evidence="3">The sequence shown here is derived from an EMBL/GenBank/DDBJ whole genome shotgun (WGS) entry which is preliminary data.</text>
</comment>
<evidence type="ECO:0000259" key="2">
    <source>
        <dbReference type="Pfam" id="PF25597"/>
    </source>
</evidence>
<dbReference type="AlphaFoldDB" id="A0A371HYJ5"/>
<feature type="region of interest" description="Disordered" evidence="1">
    <location>
        <begin position="111"/>
        <end position="176"/>
    </location>
</feature>
<dbReference type="Proteomes" id="UP000257109">
    <property type="component" value="Unassembled WGS sequence"/>
</dbReference>
<dbReference type="STRING" id="157652.A0A371HYJ5"/>
<dbReference type="PANTHER" id="PTHR42648">
    <property type="entry name" value="TRANSPOSASE, PUTATIVE-RELATED"/>
    <property type="match status" value="1"/>
</dbReference>
<dbReference type="EMBL" id="QJKJ01001384">
    <property type="protein sequence ID" value="RDY07862.1"/>
    <property type="molecule type" value="Genomic_DNA"/>
</dbReference>
<proteinExistence type="predicted"/>
<name>A0A371HYJ5_MUCPR</name>
<dbReference type="InterPro" id="IPR039537">
    <property type="entry name" value="Retrotran_Ty1/copia-like"/>
</dbReference>
<dbReference type="InterPro" id="IPR057670">
    <property type="entry name" value="SH3_retrovirus"/>
</dbReference>
<feature type="compositionally biased region" description="Low complexity" evidence="1">
    <location>
        <begin position="133"/>
        <end position="152"/>
    </location>
</feature>
<feature type="non-terminal residue" evidence="3">
    <location>
        <position position="1"/>
    </location>
</feature>
<feature type="domain" description="Retroviral polymerase SH3-like" evidence="2">
    <location>
        <begin position="56"/>
        <end position="119"/>
    </location>
</feature>
<feature type="compositionally biased region" description="Basic and acidic residues" evidence="1">
    <location>
        <begin position="158"/>
        <end position="167"/>
    </location>
</feature>
<evidence type="ECO:0000313" key="3">
    <source>
        <dbReference type="EMBL" id="RDY07862.1"/>
    </source>
</evidence>
<keyword evidence="4" id="KW-1185">Reference proteome</keyword>
<gene>
    <name evidence="3" type="ORF">CR513_07965</name>
</gene>